<reference evidence="3 4" key="1">
    <citation type="submission" date="2024-03" db="EMBL/GenBank/DDBJ databases">
        <title>The genome assembly and annotation of the cricket Gryllus longicercus Weissman &amp; Gray.</title>
        <authorList>
            <person name="Szrajer S."/>
            <person name="Gray D."/>
            <person name="Ylla G."/>
        </authorList>
    </citation>
    <scope>NUCLEOTIDE SEQUENCE [LARGE SCALE GENOMIC DNA]</scope>
    <source>
        <strain evidence="3">DAG 2021-001</strain>
        <tissue evidence="3">Whole body minus gut</tissue>
    </source>
</reference>
<dbReference type="PANTHER" id="PTHR37558">
    <property type="entry name" value="HTH CENPB-TYPE DOMAIN-CONTAINING PROTEIN"/>
    <property type="match status" value="1"/>
</dbReference>
<sequence length="347" mass="39170">MADAKKGRCRFSGEEELILLREVIALNPFENRSKWAVVQERVATICGKNFSVRLVKEHTENLAKLWQKQDGVNLRKSGSEEQYMEKDQLLHEVRDLMEEFGAKKKSKISTMQTEREVDSWDPVKVLDEGSATSSSSLPNSSPTHTPIPVKTQVLTPTSTQPPTPIPSSTLTVTTRATNPTISVKPTHTLILTRTPNPTLIMTPKRTTIPTPTPGETPTPMPTPSPVSSLTPTPTPTSTQVLLNSVRPRELTVKGSTLLNLKDSNWHREVEEKKIVMEERKLKLEEEKFSIERKEREAKLAMELKERERKLEMEIQERGARLRLEEALMQNATTLTGILAEILKQLKK</sequence>
<feature type="coiled-coil region" evidence="1">
    <location>
        <begin position="266"/>
        <end position="313"/>
    </location>
</feature>
<comment type="caution">
    <text evidence="3">The sequence shown here is derived from an EMBL/GenBank/DDBJ whole genome shotgun (WGS) entry which is preliminary data.</text>
</comment>
<protein>
    <submittedName>
        <fullName evidence="3">Uncharacterized protein</fullName>
    </submittedName>
</protein>
<gene>
    <name evidence="3" type="ORF">R5R35_004176</name>
</gene>
<feature type="compositionally biased region" description="Low complexity" evidence="2">
    <location>
        <begin position="130"/>
        <end position="158"/>
    </location>
</feature>
<dbReference type="Proteomes" id="UP001378592">
    <property type="component" value="Unassembled WGS sequence"/>
</dbReference>
<feature type="region of interest" description="Disordered" evidence="2">
    <location>
        <begin position="198"/>
        <end position="239"/>
    </location>
</feature>
<name>A0AAN9VC52_9ORTH</name>
<dbReference type="PANTHER" id="PTHR37558:SF1">
    <property type="entry name" value="HTH CENPB-TYPE DOMAIN-CONTAINING PROTEIN"/>
    <property type="match status" value="1"/>
</dbReference>
<dbReference type="AlphaFoldDB" id="A0AAN9VC52"/>
<organism evidence="3 4">
    <name type="scientific">Gryllus longicercus</name>
    <dbReference type="NCBI Taxonomy" id="2509291"/>
    <lineage>
        <taxon>Eukaryota</taxon>
        <taxon>Metazoa</taxon>
        <taxon>Ecdysozoa</taxon>
        <taxon>Arthropoda</taxon>
        <taxon>Hexapoda</taxon>
        <taxon>Insecta</taxon>
        <taxon>Pterygota</taxon>
        <taxon>Neoptera</taxon>
        <taxon>Polyneoptera</taxon>
        <taxon>Orthoptera</taxon>
        <taxon>Ensifera</taxon>
        <taxon>Gryllidea</taxon>
        <taxon>Grylloidea</taxon>
        <taxon>Gryllidae</taxon>
        <taxon>Gryllinae</taxon>
        <taxon>Gryllus</taxon>
    </lineage>
</organism>
<evidence type="ECO:0000313" key="3">
    <source>
        <dbReference type="EMBL" id="KAK7788716.1"/>
    </source>
</evidence>
<keyword evidence="4" id="KW-1185">Reference proteome</keyword>
<feature type="compositionally biased region" description="Pro residues" evidence="2">
    <location>
        <begin position="210"/>
        <end position="224"/>
    </location>
</feature>
<feature type="compositionally biased region" description="Low complexity" evidence="2">
    <location>
        <begin position="225"/>
        <end position="238"/>
    </location>
</feature>
<evidence type="ECO:0000313" key="4">
    <source>
        <dbReference type="Proteomes" id="UP001378592"/>
    </source>
</evidence>
<feature type="region of interest" description="Disordered" evidence="2">
    <location>
        <begin position="113"/>
        <end position="171"/>
    </location>
</feature>
<evidence type="ECO:0000256" key="1">
    <source>
        <dbReference type="SAM" id="Coils"/>
    </source>
</evidence>
<proteinExistence type="predicted"/>
<evidence type="ECO:0000256" key="2">
    <source>
        <dbReference type="SAM" id="MobiDB-lite"/>
    </source>
</evidence>
<dbReference type="EMBL" id="JAZDUA010000957">
    <property type="protein sequence ID" value="KAK7788716.1"/>
    <property type="molecule type" value="Genomic_DNA"/>
</dbReference>
<accession>A0AAN9VC52</accession>
<keyword evidence="1" id="KW-0175">Coiled coil</keyword>